<dbReference type="InterPro" id="IPR008929">
    <property type="entry name" value="Chondroitin_lyas"/>
</dbReference>
<accession>A0A382IMH8</accession>
<sequence>NKMVGIWGEGWKSSDAYGEQQTNQDLECQGDACLNLQWSEFLDSMIYAPAIDDGNEIFLNEKFKDKVVDGGDAQPWRHALIISHLLQTNKLENLKQGLINGAKGKWIKVLQSDPFLYQSGEYIDFQAYGNSLGWFYPTIIPLLEAHIVLQQNNMYNEEEFKMVHSWLEKRVWVLEQGPLDGLVSSAFKWNNFFEPANHESINKKVAYMLWGVADQNEVYFTAAINGFEDFYKSMRKKNGTFKNEHRKGDGANYGLQSGNVVGQCMIVMAVILEHQGIDVKKKYPKIEKFVQWASENYKNAEELGYGGGNNNLRFLSEDPSKRNTAGWMYLWDKEFGTNYTESNNFPHQTRTMITYGIADASNIITP</sequence>
<dbReference type="EMBL" id="UINC01068150">
    <property type="protein sequence ID" value="SVC00535.1"/>
    <property type="molecule type" value="Genomic_DNA"/>
</dbReference>
<organism evidence="1">
    <name type="scientific">marine metagenome</name>
    <dbReference type="NCBI Taxonomy" id="408172"/>
    <lineage>
        <taxon>unclassified sequences</taxon>
        <taxon>metagenomes</taxon>
        <taxon>ecological metagenomes</taxon>
    </lineage>
</organism>
<reference evidence="1" key="1">
    <citation type="submission" date="2018-05" db="EMBL/GenBank/DDBJ databases">
        <authorList>
            <person name="Lanie J.A."/>
            <person name="Ng W.-L."/>
            <person name="Kazmierczak K.M."/>
            <person name="Andrzejewski T.M."/>
            <person name="Davidsen T.M."/>
            <person name="Wayne K.J."/>
            <person name="Tettelin H."/>
            <person name="Glass J.I."/>
            <person name="Rusch D."/>
            <person name="Podicherti R."/>
            <person name="Tsui H.-C.T."/>
            <person name="Winkler M.E."/>
        </authorList>
    </citation>
    <scope>NUCLEOTIDE SEQUENCE</scope>
</reference>
<dbReference type="AlphaFoldDB" id="A0A382IMH8"/>
<dbReference type="SUPFAM" id="SSF48230">
    <property type="entry name" value="Chondroitin AC/alginate lyase"/>
    <property type="match status" value="1"/>
</dbReference>
<evidence type="ECO:0008006" key="2">
    <source>
        <dbReference type="Google" id="ProtNLM"/>
    </source>
</evidence>
<protein>
    <recommendedName>
        <fullName evidence="2">Linalool dehydratase/isomerase domain-containing protein</fullName>
    </recommendedName>
</protein>
<name>A0A382IMH8_9ZZZZ</name>
<dbReference type="Gene3D" id="1.50.10.100">
    <property type="entry name" value="Chondroitin AC/alginate lyase"/>
    <property type="match status" value="1"/>
</dbReference>
<feature type="non-terminal residue" evidence="1">
    <location>
        <position position="1"/>
    </location>
</feature>
<gene>
    <name evidence="1" type="ORF">METZ01_LOCUS253389</name>
</gene>
<evidence type="ECO:0000313" key="1">
    <source>
        <dbReference type="EMBL" id="SVC00535.1"/>
    </source>
</evidence>
<proteinExistence type="predicted"/>